<dbReference type="GO" id="GO:0030247">
    <property type="term" value="F:polysaccharide binding"/>
    <property type="evidence" value="ECO:0007669"/>
    <property type="project" value="InterPro"/>
</dbReference>
<dbReference type="GO" id="GO:0004674">
    <property type="term" value="F:protein serine/threonine kinase activity"/>
    <property type="evidence" value="ECO:0007669"/>
    <property type="project" value="UniProtKB-KW"/>
</dbReference>
<evidence type="ECO:0000256" key="5">
    <source>
        <dbReference type="ARBA" id="ARBA00022692"/>
    </source>
</evidence>
<dbReference type="InterPro" id="IPR017441">
    <property type="entry name" value="Protein_kinase_ATP_BS"/>
</dbReference>
<dbReference type="InterPro" id="IPR009030">
    <property type="entry name" value="Growth_fac_rcpt_cys_sf"/>
</dbReference>
<evidence type="ECO:0000259" key="16">
    <source>
        <dbReference type="PROSITE" id="PS50011"/>
    </source>
</evidence>
<sequence length="945" mass="103863">MPRMDASTTVRATKWWFELLACLTLLAAATAVLGVSAAPPSAADLALAHCPKSCGCVNISYPFGIGPGCFRPGFEVTCNHSTRPPKLFLANTTTTTEIVKQYPWGAVDASIVFNIATRPGAFGNYSWSWEAPGKSLIIPTQSAWFIVGCGFEAFLFENTTTGPGDLLGNCASTCDDSAALGTEVEEGGCNGMGCCNIALQEPVRAFALSIIQKEETVSAALANATVKAFLSDGSYNFSMADLLSDKVNGSTIGAATAYLWLLITDQPTCRKARMNKQYACAANSDCKDSYDGSGGYYRCRYSSLYDDGNPYVVGPGGCSSSGYDPSHDKLNCSRTCGNTSIPFPFGLEPECSANVNFLLNCTSNQPQIGIHRQYQVVNISLDEGLLSVNKTYYPNKDMSLINDYLMDDTEEYGIWKWAISNTTCDKAKNQNHTSYACISANSECTNVTDGDAYIGYRCKCSPGYEGNPYTSRNGSSADINECLKLPYLCNETCHNLEGSYNCTSCPQGTSFDPVERQCTPSKHHNLVFAVAIGLGSGFGVLALTLSTTILIQQWRRHIRRTIRRAHFRRNKGLLLEQLISSEETATQSTKIFSLEELETATNSFDSTRIVGCGGHGTVYKGILSDQRVVSIKKSKIVEQSEIDQFINEVAILSQIIHRNVVKLFGCCLESDVPLLVYEFISNGTLYDLLHGDLSTRCLLTWEDRTRIALEAATALSYLHSAASIPIFHRDVKSANILLNDSFTAKVSDFGASRSISIDETHVVTIVQGTFGYLDPEYYHTGQLNEKSDVYSFGVILVELLTRRKSIFLNCLGEKQNLSHCFLQRLRDKTTAEILDPQVIEEASQGEIDEMASLAEVCLKLQREERPTMREVELRLQLLRGKITKGNRGNLQVDNEIEPFLLSKSNSSSRAQYNQLGANSDSINNHEATRCYTMEQELVSWSDLPR</sequence>
<feature type="chain" id="PRO_5035778008" description="Protein kinase domain-containing protein" evidence="15">
    <location>
        <begin position="38"/>
        <end position="945"/>
    </location>
</feature>
<accession>A0A8T0RWG9</accession>
<dbReference type="FunFam" id="3.30.200.20:FF:000043">
    <property type="entry name" value="Wall-associated receptor kinase 2"/>
    <property type="match status" value="1"/>
</dbReference>
<dbReference type="EMBL" id="CM029046">
    <property type="protein sequence ID" value="KAG2588719.1"/>
    <property type="molecule type" value="Genomic_DNA"/>
</dbReference>
<feature type="signal peptide" evidence="15">
    <location>
        <begin position="1"/>
        <end position="37"/>
    </location>
</feature>
<dbReference type="CDD" id="cd00054">
    <property type="entry name" value="EGF_CA"/>
    <property type="match status" value="1"/>
</dbReference>
<keyword evidence="4" id="KW-0808">Transferase</keyword>
<dbReference type="InterPro" id="IPR000742">
    <property type="entry name" value="EGF"/>
</dbReference>
<evidence type="ECO:0000256" key="10">
    <source>
        <dbReference type="ARBA" id="ARBA00022989"/>
    </source>
</evidence>
<dbReference type="AlphaFoldDB" id="A0A8T0RWG9"/>
<dbReference type="FunFam" id="2.10.25.10:FF:000583">
    <property type="entry name" value="Os02g0633066 protein"/>
    <property type="match status" value="1"/>
</dbReference>
<dbReference type="Gene3D" id="3.30.200.20">
    <property type="entry name" value="Phosphorylase Kinase, domain 1"/>
    <property type="match status" value="1"/>
</dbReference>
<evidence type="ECO:0000256" key="2">
    <source>
        <dbReference type="ARBA" id="ARBA00022527"/>
    </source>
</evidence>
<dbReference type="SMART" id="SM00181">
    <property type="entry name" value="EGF"/>
    <property type="match status" value="2"/>
</dbReference>
<dbReference type="Proteomes" id="UP000823388">
    <property type="component" value="Chromosome 5N"/>
</dbReference>
<dbReference type="InterPro" id="IPR045274">
    <property type="entry name" value="WAK-like"/>
</dbReference>
<dbReference type="PROSITE" id="PS01187">
    <property type="entry name" value="EGF_CA"/>
    <property type="match status" value="1"/>
</dbReference>
<keyword evidence="7 14" id="KW-0547">Nucleotide-binding</keyword>
<evidence type="ECO:0000256" key="12">
    <source>
        <dbReference type="ARBA" id="ARBA00023157"/>
    </source>
</evidence>
<dbReference type="PROSITE" id="PS50011">
    <property type="entry name" value="PROTEIN_KINASE_DOM"/>
    <property type="match status" value="1"/>
</dbReference>
<keyword evidence="9 14" id="KW-0067">ATP-binding</keyword>
<evidence type="ECO:0000256" key="13">
    <source>
        <dbReference type="ARBA" id="ARBA00023180"/>
    </source>
</evidence>
<comment type="subcellular location">
    <subcellularLocation>
        <location evidence="1">Membrane</location>
        <topology evidence="1">Single-pass type I membrane protein</topology>
    </subcellularLocation>
</comment>
<keyword evidence="5" id="KW-0812">Transmembrane</keyword>
<dbReference type="Gene3D" id="1.10.510.10">
    <property type="entry name" value="Transferase(Phosphotransferase) domain 1"/>
    <property type="match status" value="1"/>
</dbReference>
<dbReference type="GO" id="GO:0007166">
    <property type="term" value="P:cell surface receptor signaling pathway"/>
    <property type="evidence" value="ECO:0007669"/>
    <property type="project" value="InterPro"/>
</dbReference>
<dbReference type="PROSITE" id="PS00108">
    <property type="entry name" value="PROTEIN_KINASE_ST"/>
    <property type="match status" value="1"/>
</dbReference>
<keyword evidence="8" id="KW-0418">Kinase</keyword>
<evidence type="ECO:0000256" key="7">
    <source>
        <dbReference type="ARBA" id="ARBA00022741"/>
    </source>
</evidence>
<dbReference type="InterPro" id="IPR018097">
    <property type="entry name" value="EGF_Ca-bd_CS"/>
</dbReference>
<dbReference type="SUPFAM" id="SSF56112">
    <property type="entry name" value="Protein kinase-like (PK-like)"/>
    <property type="match status" value="1"/>
</dbReference>
<dbReference type="Pfam" id="PF00069">
    <property type="entry name" value="Pkinase"/>
    <property type="match status" value="1"/>
</dbReference>
<dbReference type="SMART" id="SM00179">
    <property type="entry name" value="EGF_CA"/>
    <property type="match status" value="1"/>
</dbReference>
<keyword evidence="2" id="KW-0723">Serine/threonine-protein kinase</keyword>
<evidence type="ECO:0000256" key="3">
    <source>
        <dbReference type="ARBA" id="ARBA00022536"/>
    </source>
</evidence>
<gene>
    <name evidence="17" type="ORF">PVAP13_5NG231300</name>
</gene>
<dbReference type="InterPro" id="IPR049883">
    <property type="entry name" value="NOTCH1_EGF-like"/>
</dbReference>
<evidence type="ECO:0000256" key="14">
    <source>
        <dbReference type="PROSITE-ProRule" id="PRU10141"/>
    </source>
</evidence>
<dbReference type="PROSITE" id="PS00107">
    <property type="entry name" value="PROTEIN_KINASE_ATP"/>
    <property type="match status" value="1"/>
</dbReference>
<dbReference type="PANTHER" id="PTHR27005">
    <property type="entry name" value="WALL-ASSOCIATED RECEPTOR KINASE-LIKE 21"/>
    <property type="match status" value="1"/>
</dbReference>
<dbReference type="SUPFAM" id="SSF57184">
    <property type="entry name" value="Growth factor receptor domain"/>
    <property type="match status" value="1"/>
</dbReference>
<dbReference type="InterPro" id="IPR025287">
    <property type="entry name" value="WAK_GUB"/>
</dbReference>
<name>A0A8T0RWG9_PANVG</name>
<organism evidence="17 18">
    <name type="scientific">Panicum virgatum</name>
    <name type="common">Blackwell switchgrass</name>
    <dbReference type="NCBI Taxonomy" id="38727"/>
    <lineage>
        <taxon>Eukaryota</taxon>
        <taxon>Viridiplantae</taxon>
        <taxon>Streptophyta</taxon>
        <taxon>Embryophyta</taxon>
        <taxon>Tracheophyta</taxon>
        <taxon>Spermatophyta</taxon>
        <taxon>Magnoliopsida</taxon>
        <taxon>Liliopsida</taxon>
        <taxon>Poales</taxon>
        <taxon>Poaceae</taxon>
        <taxon>PACMAD clade</taxon>
        <taxon>Panicoideae</taxon>
        <taxon>Panicodae</taxon>
        <taxon>Paniceae</taxon>
        <taxon>Panicinae</taxon>
        <taxon>Panicum</taxon>
        <taxon>Panicum sect. Hiantes</taxon>
    </lineage>
</organism>
<dbReference type="InterPro" id="IPR001881">
    <property type="entry name" value="EGF-like_Ca-bd_dom"/>
</dbReference>
<feature type="domain" description="Protein kinase" evidence="16">
    <location>
        <begin position="604"/>
        <end position="878"/>
    </location>
</feature>
<keyword evidence="18" id="KW-1185">Reference proteome</keyword>
<evidence type="ECO:0000256" key="15">
    <source>
        <dbReference type="SAM" id="SignalP"/>
    </source>
</evidence>
<evidence type="ECO:0000256" key="9">
    <source>
        <dbReference type="ARBA" id="ARBA00022840"/>
    </source>
</evidence>
<keyword evidence="10" id="KW-1133">Transmembrane helix</keyword>
<dbReference type="Pfam" id="PF13947">
    <property type="entry name" value="GUB_WAK_bind"/>
    <property type="match status" value="2"/>
</dbReference>
<evidence type="ECO:0000256" key="11">
    <source>
        <dbReference type="ARBA" id="ARBA00023136"/>
    </source>
</evidence>
<reference evidence="17" key="1">
    <citation type="submission" date="2020-05" db="EMBL/GenBank/DDBJ databases">
        <title>WGS assembly of Panicum virgatum.</title>
        <authorList>
            <person name="Lovell J.T."/>
            <person name="Jenkins J."/>
            <person name="Shu S."/>
            <person name="Juenger T.E."/>
            <person name="Schmutz J."/>
        </authorList>
    </citation>
    <scope>NUCLEOTIDE SEQUENCE</scope>
    <source>
        <strain evidence="17">AP13</strain>
    </source>
</reference>
<evidence type="ECO:0000256" key="6">
    <source>
        <dbReference type="ARBA" id="ARBA00022729"/>
    </source>
</evidence>
<evidence type="ECO:0000256" key="4">
    <source>
        <dbReference type="ARBA" id="ARBA00022679"/>
    </source>
</evidence>
<dbReference type="FunFam" id="1.10.510.10:FF:000084">
    <property type="entry name" value="Wall-associated receptor kinase 2"/>
    <property type="match status" value="1"/>
</dbReference>
<keyword evidence="12" id="KW-1015">Disulfide bond</keyword>
<evidence type="ECO:0000313" key="18">
    <source>
        <dbReference type="Proteomes" id="UP000823388"/>
    </source>
</evidence>
<keyword evidence="3" id="KW-0245">EGF-like domain</keyword>
<dbReference type="GO" id="GO:0005524">
    <property type="term" value="F:ATP binding"/>
    <property type="evidence" value="ECO:0007669"/>
    <property type="project" value="UniProtKB-UniRule"/>
</dbReference>
<evidence type="ECO:0000256" key="1">
    <source>
        <dbReference type="ARBA" id="ARBA00004479"/>
    </source>
</evidence>
<evidence type="ECO:0000256" key="8">
    <source>
        <dbReference type="ARBA" id="ARBA00022777"/>
    </source>
</evidence>
<protein>
    <recommendedName>
        <fullName evidence="16">Protein kinase domain-containing protein</fullName>
    </recommendedName>
</protein>
<feature type="binding site" evidence="14">
    <location>
        <position position="633"/>
    </location>
    <ligand>
        <name>ATP</name>
        <dbReference type="ChEBI" id="CHEBI:30616"/>
    </ligand>
</feature>
<dbReference type="Gene3D" id="2.10.25.10">
    <property type="entry name" value="Laminin"/>
    <property type="match status" value="1"/>
</dbReference>
<dbReference type="InterPro" id="IPR008271">
    <property type="entry name" value="Ser/Thr_kinase_AS"/>
</dbReference>
<keyword evidence="6 15" id="KW-0732">Signal</keyword>
<keyword evidence="13" id="KW-0325">Glycoprotein</keyword>
<dbReference type="Pfam" id="PF07645">
    <property type="entry name" value="EGF_CA"/>
    <property type="match status" value="1"/>
</dbReference>
<dbReference type="GO" id="GO:0005509">
    <property type="term" value="F:calcium ion binding"/>
    <property type="evidence" value="ECO:0007669"/>
    <property type="project" value="InterPro"/>
</dbReference>
<comment type="caution">
    <text evidence="17">The sequence shown here is derived from an EMBL/GenBank/DDBJ whole genome shotgun (WGS) entry which is preliminary data.</text>
</comment>
<dbReference type="GO" id="GO:0005886">
    <property type="term" value="C:plasma membrane"/>
    <property type="evidence" value="ECO:0007669"/>
    <property type="project" value="TreeGrafter"/>
</dbReference>
<dbReference type="SMART" id="SM00220">
    <property type="entry name" value="S_TKc"/>
    <property type="match status" value="1"/>
</dbReference>
<keyword evidence="11" id="KW-0472">Membrane</keyword>
<evidence type="ECO:0000313" key="17">
    <source>
        <dbReference type="EMBL" id="KAG2588719.1"/>
    </source>
</evidence>
<dbReference type="InterPro" id="IPR011009">
    <property type="entry name" value="Kinase-like_dom_sf"/>
</dbReference>
<proteinExistence type="predicted"/>
<dbReference type="InterPro" id="IPR000719">
    <property type="entry name" value="Prot_kinase_dom"/>
</dbReference>
<dbReference type="PANTHER" id="PTHR27005:SF389">
    <property type="entry name" value="OS01G0364400 PROTEIN"/>
    <property type="match status" value="1"/>
</dbReference>
<dbReference type="CDD" id="cd14066">
    <property type="entry name" value="STKc_IRAK"/>
    <property type="match status" value="1"/>
</dbReference>